<reference evidence="2 3" key="1">
    <citation type="submission" date="2015-10" db="EMBL/GenBank/DDBJ databases">
        <title>Draft genomes sequences of Candida glabrata isolates 1A, 1B, 2A, 2B, 3A and 3B.</title>
        <authorList>
            <person name="Haavelsrud O.E."/>
            <person name="Gaustad P."/>
        </authorList>
    </citation>
    <scope>NUCLEOTIDE SEQUENCE [LARGE SCALE GENOMIC DNA]</scope>
    <source>
        <strain evidence="2">910700640</strain>
    </source>
</reference>
<evidence type="ECO:0000313" key="2">
    <source>
        <dbReference type="EMBL" id="KTB01258.1"/>
    </source>
</evidence>
<gene>
    <name evidence="2" type="ORF">AO440_000802</name>
</gene>
<feature type="region of interest" description="Disordered" evidence="1">
    <location>
        <begin position="17"/>
        <end position="67"/>
    </location>
</feature>
<name>A0A0W0E2X4_CANGB</name>
<accession>A0A0W0E2X4</accession>
<proteinExistence type="predicted"/>
<dbReference type="VEuPathDB" id="FungiDB:B1J91_D04444g"/>
<evidence type="ECO:0000256" key="1">
    <source>
        <dbReference type="SAM" id="MobiDB-lite"/>
    </source>
</evidence>
<dbReference type="Proteomes" id="UP000054886">
    <property type="component" value="Unassembled WGS sequence"/>
</dbReference>
<dbReference type="VEuPathDB" id="FungiDB:CAGL0D04444g"/>
<organism evidence="2 3">
    <name type="scientific">Candida glabrata</name>
    <name type="common">Yeast</name>
    <name type="synonym">Torulopsis glabrata</name>
    <dbReference type="NCBI Taxonomy" id="5478"/>
    <lineage>
        <taxon>Eukaryota</taxon>
        <taxon>Fungi</taxon>
        <taxon>Dikarya</taxon>
        <taxon>Ascomycota</taxon>
        <taxon>Saccharomycotina</taxon>
        <taxon>Saccharomycetes</taxon>
        <taxon>Saccharomycetales</taxon>
        <taxon>Saccharomycetaceae</taxon>
        <taxon>Nakaseomyces</taxon>
    </lineage>
</organism>
<dbReference type="EMBL" id="LLZZ01000131">
    <property type="protein sequence ID" value="KTB01258.1"/>
    <property type="molecule type" value="Genomic_DNA"/>
</dbReference>
<dbReference type="AlphaFoldDB" id="A0A0W0E2X4"/>
<dbReference type="VEuPathDB" id="FungiDB:GWK60_D04631"/>
<evidence type="ECO:0000313" key="3">
    <source>
        <dbReference type="Proteomes" id="UP000054886"/>
    </source>
</evidence>
<dbReference type="VEuPathDB" id="FungiDB:GVI51_D04411"/>
<protein>
    <submittedName>
        <fullName evidence="2">Uncharacterized protein</fullName>
    </submittedName>
</protein>
<sequence>MKVYGRRAHSYDYDTSHDIEFSDDEMTPVRSDLSMEPKSESSISSASNKQAKVFSNAAGQRSDNKLDLQGDSFDDLFNNIELPKRKKRKTTYRKKIEINQSNNVLDGENFDGGPASDNNLEFETSIQDISDYLDQIKSDDDRKRTNALEDIDSLYEGHQVSISSLQNTKLSATKSELPMNRYLGNATVVHRQVSLYDSLDSDSKQVDGNKFKAMRKQGHALQYQDDVDELLLPLKAVTVETSAESFVLAIIKLVINMFTDSDLKDFIIQNYSDNLINTLDKFSFKTDTVFKPLSQMLLSDLVTCLVDGDSKIGDSMVFKIANVIKFNIIDLNHIDFKEEIAEIGRKYPQLSSSVNAYSAIIDHHDKNISAFVKLIVQFPSSLNFFDECSLKSIFTNIIKYYESEANPIKNDIEDVLLKGLILLVNSGINFAGNSKKDKSFFIDMLEHIIDDIENENDLDDIHLLKAVLSCNLLINDPITESCDLKEKIERLLCKILCEESERKIVEDNLMVFQYLSLVYLLSGSKISSDKLALTLEQTKRLKLRFTKLLSSLHVENVKIQNKINDCMLSMDLIK</sequence>
<comment type="caution">
    <text evidence="2">The sequence shown here is derived from an EMBL/GenBank/DDBJ whole genome shotgun (WGS) entry which is preliminary data.</text>
</comment>